<accession>A0A401GV89</accession>
<keyword evidence="2" id="KW-1185">Reference proteome</keyword>
<dbReference type="Proteomes" id="UP000287166">
    <property type="component" value="Unassembled WGS sequence"/>
</dbReference>
<protein>
    <submittedName>
        <fullName evidence="1">Uncharacterized protein</fullName>
    </submittedName>
</protein>
<evidence type="ECO:0000313" key="1">
    <source>
        <dbReference type="EMBL" id="GBE86138.1"/>
    </source>
</evidence>
<proteinExistence type="predicted"/>
<sequence>MSQFRYLKTLTFDFDFVGSHSGVNDLQLARVKPLLPECLKFIRDKLGQPHD</sequence>
<name>A0A401GV89_9APHY</name>
<dbReference type="InParanoid" id="A0A401GV89"/>
<evidence type="ECO:0000313" key="2">
    <source>
        <dbReference type="Proteomes" id="UP000287166"/>
    </source>
</evidence>
<dbReference type="AlphaFoldDB" id="A0A401GV89"/>
<dbReference type="RefSeq" id="XP_027617051.1">
    <property type="nucleotide sequence ID" value="XM_027761250.1"/>
</dbReference>
<organism evidence="1 2">
    <name type="scientific">Sparassis crispa</name>
    <dbReference type="NCBI Taxonomy" id="139825"/>
    <lineage>
        <taxon>Eukaryota</taxon>
        <taxon>Fungi</taxon>
        <taxon>Dikarya</taxon>
        <taxon>Basidiomycota</taxon>
        <taxon>Agaricomycotina</taxon>
        <taxon>Agaricomycetes</taxon>
        <taxon>Polyporales</taxon>
        <taxon>Sparassidaceae</taxon>
        <taxon>Sparassis</taxon>
    </lineage>
</organism>
<reference evidence="1 2" key="1">
    <citation type="journal article" date="2018" name="Sci. Rep.">
        <title>Genome sequence of the cauliflower mushroom Sparassis crispa (Hanabiratake) and its association with beneficial usage.</title>
        <authorList>
            <person name="Kiyama R."/>
            <person name="Furutani Y."/>
            <person name="Kawaguchi K."/>
            <person name="Nakanishi T."/>
        </authorList>
    </citation>
    <scope>NUCLEOTIDE SEQUENCE [LARGE SCALE GENOMIC DNA]</scope>
</reference>
<gene>
    <name evidence="1" type="ORF">SCP_0900150</name>
</gene>
<comment type="caution">
    <text evidence="1">The sequence shown here is derived from an EMBL/GenBank/DDBJ whole genome shotgun (WGS) entry which is preliminary data.</text>
</comment>
<dbReference type="EMBL" id="BFAD01000009">
    <property type="protein sequence ID" value="GBE86138.1"/>
    <property type="molecule type" value="Genomic_DNA"/>
</dbReference>
<dbReference type="GeneID" id="38783055"/>